<dbReference type="Pfam" id="PF13692">
    <property type="entry name" value="Glyco_trans_1_4"/>
    <property type="match status" value="1"/>
</dbReference>
<dbReference type="Proteomes" id="UP000316778">
    <property type="component" value="Unassembled WGS sequence"/>
</dbReference>
<dbReference type="RefSeq" id="WP_145717026.1">
    <property type="nucleotide sequence ID" value="NZ_BAAAFY010000004.1"/>
</dbReference>
<accession>A0A562T025</accession>
<dbReference type="OrthoDB" id="9794575at2"/>
<gene>
    <name evidence="1" type="ORF">LX66_4144</name>
</gene>
<proteinExistence type="predicted"/>
<comment type="caution">
    <text evidence="1">The sequence shown here is derived from an EMBL/GenBank/DDBJ whole genome shotgun (WGS) entry which is preliminary data.</text>
</comment>
<dbReference type="Gene3D" id="3.40.50.2000">
    <property type="entry name" value="Glycogen Phosphorylase B"/>
    <property type="match status" value="2"/>
</dbReference>
<name>A0A562T025_CHIJA</name>
<keyword evidence="1" id="KW-0808">Transferase</keyword>
<organism evidence="1 2">
    <name type="scientific">Chitinophaga japonensis</name>
    <name type="common">Flexibacter japonensis</name>
    <dbReference type="NCBI Taxonomy" id="104662"/>
    <lineage>
        <taxon>Bacteria</taxon>
        <taxon>Pseudomonadati</taxon>
        <taxon>Bacteroidota</taxon>
        <taxon>Chitinophagia</taxon>
        <taxon>Chitinophagales</taxon>
        <taxon>Chitinophagaceae</taxon>
        <taxon>Chitinophaga</taxon>
    </lineage>
</organism>
<protein>
    <submittedName>
        <fullName evidence="1">Glycosyl transferase family 1</fullName>
    </submittedName>
</protein>
<evidence type="ECO:0000313" key="2">
    <source>
        <dbReference type="Proteomes" id="UP000316778"/>
    </source>
</evidence>
<dbReference type="SUPFAM" id="SSF53756">
    <property type="entry name" value="UDP-Glycosyltransferase/glycogen phosphorylase"/>
    <property type="match status" value="1"/>
</dbReference>
<reference evidence="1 2" key="1">
    <citation type="journal article" date="2013" name="Stand. Genomic Sci.">
        <title>Genomic Encyclopedia of Type Strains, Phase I: The one thousand microbial genomes (KMG-I) project.</title>
        <authorList>
            <person name="Kyrpides N.C."/>
            <person name="Woyke T."/>
            <person name="Eisen J.A."/>
            <person name="Garrity G."/>
            <person name="Lilburn T.G."/>
            <person name="Beck B.J."/>
            <person name="Whitman W.B."/>
            <person name="Hugenholtz P."/>
            <person name="Klenk H.P."/>
        </authorList>
    </citation>
    <scope>NUCLEOTIDE SEQUENCE [LARGE SCALE GENOMIC DNA]</scope>
    <source>
        <strain evidence="1 2">DSM 13484</strain>
    </source>
</reference>
<dbReference type="AlphaFoldDB" id="A0A562T025"/>
<keyword evidence="2" id="KW-1185">Reference proteome</keyword>
<sequence>MEKILLVNYYWPPCGGPAVQRWLDITHFLAQHDVQASVVTIDEQVATFPSIDVSLKDRIHPSVKIFTTQTGELFSVYKKYIGKGKVPSTGLADEPDPNFLQKVARFVRGNFFLPDPRIGWNKYALEMATRVIEEERIGLFFTAGPPHSTHLVGLQLKKRFPQLKWIADIHDYWTDVSYLKLFYRTAIATFFDRKLERKVLNGADAVMTHCNASRELLGSRITRGRRDKVFVHTMGFNEALFPIKPPKEQAAFVLSYVGMITSAYKPAPFFKALANAIALQPDIPFRLQFVGSFDPALNKVLEETGLTAYVTVTGYVPHGEAIASLYKSSALLIINPEFDKERMHVPGKLYEYLATFKPVISISASGSETGQILEACNAGRHFERDDTDGMTAYIVELMAQWKEQRNIDLPYNPTVYTKYGRRSEVASLAERIRTLLQ</sequence>
<evidence type="ECO:0000313" key="1">
    <source>
        <dbReference type="EMBL" id="TWI86877.1"/>
    </source>
</evidence>
<dbReference type="EMBL" id="VLLG01000004">
    <property type="protein sequence ID" value="TWI86877.1"/>
    <property type="molecule type" value="Genomic_DNA"/>
</dbReference>
<dbReference type="GO" id="GO:0016740">
    <property type="term" value="F:transferase activity"/>
    <property type="evidence" value="ECO:0007669"/>
    <property type="project" value="UniProtKB-KW"/>
</dbReference>